<dbReference type="RefSeq" id="WP_268762522.1">
    <property type="nucleotide sequence ID" value="NZ_LHUQ01000013.1"/>
</dbReference>
<dbReference type="AlphaFoldDB" id="A0A0M0EG08"/>
<dbReference type="EMBL" id="LHUQ01000013">
    <property type="protein sequence ID" value="KON64199.1"/>
    <property type="molecule type" value="Genomic_DNA"/>
</dbReference>
<keyword evidence="2" id="KW-1185">Reference proteome</keyword>
<proteinExistence type="predicted"/>
<comment type="caution">
    <text evidence="1">The sequence shown here is derived from an EMBL/GenBank/DDBJ whole genome shotgun (WGS) entry which is preliminary data.</text>
</comment>
<sequence>MDFKAGDIVVVRDDAPVKPELRGMKGDIVEITEKRPDPRAQ</sequence>
<name>A0A0M0EG08_KOMEU</name>
<gene>
    <name evidence="1" type="ORF">KOEU_22680</name>
</gene>
<organism evidence="1 2">
    <name type="scientific">Komagataeibacter europaeus</name>
    <name type="common">Gluconacetobacter europaeus</name>
    <dbReference type="NCBI Taxonomy" id="33995"/>
    <lineage>
        <taxon>Bacteria</taxon>
        <taxon>Pseudomonadati</taxon>
        <taxon>Pseudomonadota</taxon>
        <taxon>Alphaproteobacteria</taxon>
        <taxon>Acetobacterales</taxon>
        <taxon>Acetobacteraceae</taxon>
        <taxon>Komagataeibacter</taxon>
    </lineage>
</organism>
<evidence type="ECO:0000313" key="1">
    <source>
        <dbReference type="EMBL" id="KON64199.1"/>
    </source>
</evidence>
<protein>
    <submittedName>
        <fullName evidence="1">Uncharacterized protein</fullName>
    </submittedName>
</protein>
<dbReference type="Proteomes" id="UP000037566">
    <property type="component" value="Unassembled WGS sequence"/>
</dbReference>
<accession>A0A0M0EG08</accession>
<evidence type="ECO:0000313" key="2">
    <source>
        <dbReference type="Proteomes" id="UP000037566"/>
    </source>
</evidence>
<reference evidence="1" key="1">
    <citation type="submission" date="2015-08" db="EMBL/GenBank/DDBJ databases">
        <title>Draft genome sequence of Komagataeibacter europaeus CECT 8546 a cellulose producer strain from vinegar produced by the traditional method.</title>
        <authorList>
            <person name="Poehlein A."/>
            <person name="Valera M.J."/>
            <person name="Haack F.S."/>
            <person name="Mas A."/>
            <person name="Daniel R."/>
            <person name="Streit W.R."/>
            <person name="Mateo E."/>
        </authorList>
    </citation>
    <scope>NUCLEOTIDE SEQUENCE [LARGE SCALE GENOMIC DNA]</scope>
    <source>
        <strain evidence="1">CECT 8546</strain>
    </source>
</reference>
<dbReference type="PATRIC" id="fig|33995.3.peg.2527"/>